<reference evidence="8 11" key="2">
    <citation type="journal article" date="2014" name="BMC Genomics">
        <title>An improved genome release (version Mt4.0) for the model legume Medicago truncatula.</title>
        <authorList>
            <person name="Tang H."/>
            <person name="Krishnakumar V."/>
            <person name="Bidwell S."/>
            <person name="Rosen B."/>
            <person name="Chan A."/>
            <person name="Zhou S."/>
            <person name="Gentzbittel L."/>
            <person name="Childs K.L."/>
            <person name="Yandell M."/>
            <person name="Gundlach H."/>
            <person name="Mayer K.F."/>
            <person name="Schwartz D.C."/>
            <person name="Town C.D."/>
        </authorList>
    </citation>
    <scope>GENOME REANNOTATION</scope>
    <source>
        <strain evidence="10 11">cv. Jemalong A17</strain>
    </source>
</reference>
<keyword evidence="4 6" id="KW-0863">Zinc-finger</keyword>
<dbReference type="PROSITE" id="PS50089">
    <property type="entry name" value="ZF_RING_2"/>
    <property type="match status" value="1"/>
</dbReference>
<dbReference type="EC" id="2.3.2.27" evidence="2"/>
<keyword evidence="3" id="KW-0479">Metal-binding</keyword>
<dbReference type="CDD" id="cd16448">
    <property type="entry name" value="RING-H2"/>
    <property type="match status" value="1"/>
</dbReference>
<feature type="domain" description="RING-type" evidence="7">
    <location>
        <begin position="246"/>
        <end position="295"/>
    </location>
</feature>
<dbReference type="InterPro" id="IPR001841">
    <property type="entry name" value="Znf_RING"/>
</dbReference>
<dbReference type="SUPFAM" id="SSF57850">
    <property type="entry name" value="RING/U-box"/>
    <property type="match status" value="1"/>
</dbReference>
<name>G7LHX6_MEDTR</name>
<evidence type="ECO:0000256" key="4">
    <source>
        <dbReference type="ARBA" id="ARBA00022771"/>
    </source>
</evidence>
<dbReference type="HOGENOM" id="CLU_938022_0_0_1"/>
<dbReference type="Proteomes" id="UP000265566">
    <property type="component" value="Chromosome 8"/>
</dbReference>
<reference evidence="10" key="3">
    <citation type="submission" date="2015-04" db="UniProtKB">
        <authorList>
            <consortium name="EnsemblPlants"/>
        </authorList>
    </citation>
    <scope>IDENTIFICATION</scope>
    <source>
        <strain evidence="10">cv. Jemalong A17</strain>
    </source>
</reference>
<evidence type="ECO:0000313" key="9">
    <source>
        <dbReference type="EMBL" id="RHN42582.1"/>
    </source>
</evidence>
<accession>G7LHX6</accession>
<dbReference type="EMBL" id="PSQE01000008">
    <property type="protein sequence ID" value="RHN42582.1"/>
    <property type="molecule type" value="Genomic_DNA"/>
</dbReference>
<accession>A0A0C3Y4H7</accession>
<proteinExistence type="predicted"/>
<dbReference type="Proteomes" id="UP000002051">
    <property type="component" value="Chromosome 8"/>
</dbReference>
<evidence type="ECO:0000259" key="7">
    <source>
        <dbReference type="PROSITE" id="PS50089"/>
    </source>
</evidence>
<dbReference type="SMART" id="SM00184">
    <property type="entry name" value="RING"/>
    <property type="match status" value="1"/>
</dbReference>
<evidence type="ECO:0000256" key="3">
    <source>
        <dbReference type="ARBA" id="ARBA00022723"/>
    </source>
</evidence>
<dbReference type="GO" id="GO:0061630">
    <property type="term" value="F:ubiquitin protein ligase activity"/>
    <property type="evidence" value="ECO:0000318"/>
    <property type="project" value="GO_Central"/>
</dbReference>
<comment type="catalytic activity">
    <reaction evidence="1">
        <text>S-ubiquitinyl-[E2 ubiquitin-conjugating enzyme]-L-cysteine + [acceptor protein]-L-lysine = [E2 ubiquitin-conjugating enzyme]-L-cysteine + N(6)-ubiquitinyl-[acceptor protein]-L-lysine.</text>
        <dbReference type="EC" id="2.3.2.27"/>
    </reaction>
</comment>
<dbReference type="AlphaFoldDB" id="G7LHX6"/>
<dbReference type="Gene3D" id="3.30.40.10">
    <property type="entry name" value="Zinc/RING finger domain, C3HC4 (zinc finger)"/>
    <property type="match status" value="1"/>
</dbReference>
<dbReference type="Pfam" id="PF13639">
    <property type="entry name" value="zf-RING_2"/>
    <property type="match status" value="1"/>
</dbReference>
<evidence type="ECO:0000313" key="11">
    <source>
        <dbReference type="Proteomes" id="UP000002051"/>
    </source>
</evidence>
<evidence type="ECO:0000256" key="2">
    <source>
        <dbReference type="ARBA" id="ARBA00012483"/>
    </source>
</evidence>
<dbReference type="InterPro" id="IPR013083">
    <property type="entry name" value="Znf_RING/FYVE/PHD"/>
</dbReference>
<reference evidence="8 11" key="1">
    <citation type="journal article" date="2011" name="Nature">
        <title>The Medicago genome provides insight into the evolution of rhizobial symbioses.</title>
        <authorList>
            <person name="Young N.D."/>
            <person name="Debelle F."/>
            <person name="Oldroyd G.E."/>
            <person name="Geurts R."/>
            <person name="Cannon S.B."/>
            <person name="Udvardi M.K."/>
            <person name="Benedito V.A."/>
            <person name="Mayer K.F."/>
            <person name="Gouzy J."/>
            <person name="Schoof H."/>
            <person name="Van de Peer Y."/>
            <person name="Proost S."/>
            <person name="Cook D.R."/>
            <person name="Meyers B.C."/>
            <person name="Spannagl M."/>
            <person name="Cheung F."/>
            <person name="De Mita S."/>
            <person name="Krishnakumar V."/>
            <person name="Gundlach H."/>
            <person name="Zhou S."/>
            <person name="Mudge J."/>
            <person name="Bharti A.K."/>
            <person name="Murray J.D."/>
            <person name="Naoumkina M.A."/>
            <person name="Rosen B."/>
            <person name="Silverstein K.A."/>
            <person name="Tang H."/>
            <person name="Rombauts S."/>
            <person name="Zhao P.X."/>
            <person name="Zhou P."/>
            <person name="Barbe V."/>
            <person name="Bardou P."/>
            <person name="Bechner M."/>
            <person name="Bellec A."/>
            <person name="Berger A."/>
            <person name="Berges H."/>
            <person name="Bidwell S."/>
            <person name="Bisseling T."/>
            <person name="Choisne N."/>
            <person name="Couloux A."/>
            <person name="Denny R."/>
            <person name="Deshpande S."/>
            <person name="Dai X."/>
            <person name="Doyle J.J."/>
            <person name="Dudez A.M."/>
            <person name="Farmer A.D."/>
            <person name="Fouteau S."/>
            <person name="Franken C."/>
            <person name="Gibelin C."/>
            <person name="Gish J."/>
            <person name="Goldstein S."/>
            <person name="Gonzalez A.J."/>
            <person name="Green P.J."/>
            <person name="Hallab A."/>
            <person name="Hartog M."/>
            <person name="Hua A."/>
            <person name="Humphray S.J."/>
            <person name="Jeong D.H."/>
            <person name="Jing Y."/>
            <person name="Jocker A."/>
            <person name="Kenton S.M."/>
            <person name="Kim D.J."/>
            <person name="Klee K."/>
            <person name="Lai H."/>
            <person name="Lang C."/>
            <person name="Lin S."/>
            <person name="Macmil S.L."/>
            <person name="Magdelenat G."/>
            <person name="Matthews L."/>
            <person name="McCorrison J."/>
            <person name="Monaghan E.L."/>
            <person name="Mun J.H."/>
            <person name="Najar F.Z."/>
            <person name="Nicholson C."/>
            <person name="Noirot C."/>
            <person name="O'Bleness M."/>
            <person name="Paule C.R."/>
            <person name="Poulain J."/>
            <person name="Prion F."/>
            <person name="Qin B."/>
            <person name="Qu C."/>
            <person name="Retzel E.F."/>
            <person name="Riddle C."/>
            <person name="Sallet E."/>
            <person name="Samain S."/>
            <person name="Samson N."/>
            <person name="Sanders I."/>
            <person name="Saurat O."/>
            <person name="Scarpelli C."/>
            <person name="Schiex T."/>
            <person name="Segurens B."/>
            <person name="Severin A.J."/>
            <person name="Sherrier D.J."/>
            <person name="Shi R."/>
            <person name="Sims S."/>
            <person name="Singer S.R."/>
            <person name="Sinharoy S."/>
            <person name="Sterck L."/>
            <person name="Viollet A."/>
            <person name="Wang B.B."/>
            <person name="Wang K."/>
            <person name="Wang M."/>
            <person name="Wang X."/>
            <person name="Warfsmann J."/>
            <person name="Weissenbach J."/>
            <person name="White D.D."/>
            <person name="White J.D."/>
            <person name="Wiley G.B."/>
            <person name="Wincker P."/>
            <person name="Xing Y."/>
            <person name="Yang L."/>
            <person name="Yao Z."/>
            <person name="Ying F."/>
            <person name="Zhai J."/>
            <person name="Zhou L."/>
            <person name="Zuber A."/>
            <person name="Denarie J."/>
            <person name="Dixon R.A."/>
            <person name="May G.D."/>
            <person name="Schwartz D.C."/>
            <person name="Rogers J."/>
            <person name="Quetier F."/>
            <person name="Town C.D."/>
            <person name="Roe B.A."/>
        </authorList>
    </citation>
    <scope>NUCLEOTIDE SEQUENCE [LARGE SCALE GENOMIC DNA]</scope>
    <source>
        <strain evidence="8">A17</strain>
        <strain evidence="10 11">cv. Jemalong A17</strain>
    </source>
</reference>
<organism evidence="8 11">
    <name type="scientific">Medicago truncatula</name>
    <name type="common">Barrel medic</name>
    <name type="synonym">Medicago tribuloides</name>
    <dbReference type="NCBI Taxonomy" id="3880"/>
    <lineage>
        <taxon>Eukaryota</taxon>
        <taxon>Viridiplantae</taxon>
        <taxon>Streptophyta</taxon>
        <taxon>Embryophyta</taxon>
        <taxon>Tracheophyta</taxon>
        <taxon>Spermatophyta</taxon>
        <taxon>Magnoliopsida</taxon>
        <taxon>eudicotyledons</taxon>
        <taxon>Gunneridae</taxon>
        <taxon>Pentapetalae</taxon>
        <taxon>rosids</taxon>
        <taxon>fabids</taxon>
        <taxon>Fabales</taxon>
        <taxon>Fabaceae</taxon>
        <taxon>Papilionoideae</taxon>
        <taxon>50 kb inversion clade</taxon>
        <taxon>NPAAA clade</taxon>
        <taxon>Hologalegina</taxon>
        <taxon>IRL clade</taxon>
        <taxon>Trifolieae</taxon>
        <taxon>Medicago</taxon>
    </lineage>
</organism>
<dbReference type="Gramene" id="rna49038">
    <property type="protein sequence ID" value="RHN42582.1"/>
    <property type="gene ID" value="gene49038"/>
</dbReference>
<evidence type="ECO:0000256" key="6">
    <source>
        <dbReference type="PROSITE-ProRule" id="PRU00175"/>
    </source>
</evidence>
<dbReference type="PANTHER" id="PTHR15710">
    <property type="entry name" value="E3 UBIQUITIN-PROTEIN LIGASE PRAJA"/>
    <property type="match status" value="1"/>
</dbReference>
<dbReference type="PANTHER" id="PTHR15710:SF196">
    <property type="entry name" value="F6A14.12 PROTEIN-RELATED"/>
    <property type="match status" value="1"/>
</dbReference>
<evidence type="ECO:0000256" key="5">
    <source>
        <dbReference type="ARBA" id="ARBA00022833"/>
    </source>
</evidence>
<evidence type="ECO:0000313" key="8">
    <source>
        <dbReference type="EMBL" id="AET04170.2"/>
    </source>
</evidence>
<evidence type="ECO:0000313" key="10">
    <source>
        <dbReference type="EnsemblPlants" id="AET04170"/>
    </source>
</evidence>
<keyword evidence="11" id="KW-1185">Reference proteome</keyword>
<reference evidence="9" key="4">
    <citation type="journal article" date="2018" name="Nat. Plants">
        <title>Whole-genome landscape of Medicago truncatula symbiotic genes.</title>
        <authorList>
            <person name="Pecrix Y."/>
            <person name="Gamas P."/>
            <person name="Carrere S."/>
        </authorList>
    </citation>
    <scope>NUCLEOTIDE SEQUENCE</scope>
    <source>
        <tissue evidence="9">Leaves</tissue>
    </source>
</reference>
<protein>
    <recommendedName>
        <fullName evidence="2">RING-type E3 ubiquitin transferase</fullName>
        <ecNumber evidence="2">2.3.2.27</ecNumber>
    </recommendedName>
</protein>
<sequence length="297" mass="35572">MTTSCFQYATMDPYFNLYDIFQKVSTRIQDTVLYRIRDCAKEMVALNVEGRDILEMKVSLHVNSNILEDYPFEKSAHNYNDQQSVDLPYQLEDDDLLEKLEEDDLLQESEEDRLEQYLRNYNDQQSMDLPDQLEDDDLLEELEEDDLLQESEEDRFERYLRNYHDQQNVDFLDQMEDDDFLQELEEYHFGLQNMDLATELEDDDLLEELEEDHFEQYPCNDNDQQNDDLLEELEDDSISSDSIDQCSICLNKFCSGLEKELFHTKCSHVFHEECISKWIDRCIDRSSSYSCPLCRRR</sequence>
<dbReference type="EnsemblPlants" id="AET04170">
    <property type="protein sequence ID" value="AET04170"/>
    <property type="gene ID" value="MTR_8g085530"/>
</dbReference>
<dbReference type="GO" id="GO:0008270">
    <property type="term" value="F:zinc ion binding"/>
    <property type="evidence" value="ECO:0007669"/>
    <property type="project" value="UniProtKB-KW"/>
</dbReference>
<evidence type="ECO:0000256" key="1">
    <source>
        <dbReference type="ARBA" id="ARBA00000900"/>
    </source>
</evidence>
<dbReference type="PaxDb" id="3880-AET04170"/>
<dbReference type="EMBL" id="CM001224">
    <property type="protein sequence ID" value="AET04170.2"/>
    <property type="molecule type" value="Genomic_DNA"/>
</dbReference>
<keyword evidence="5" id="KW-0862">Zinc</keyword>
<gene>
    <name evidence="8" type="ordered locus">MTR_8g085530</name>
    <name evidence="9" type="ORF">MtrunA17_Chr8g0378441</name>
</gene>